<reference evidence="2" key="1">
    <citation type="submission" date="2020-11" db="EMBL/GenBank/DDBJ databases">
        <authorList>
            <consortium name="DOE Joint Genome Institute"/>
            <person name="Ahrendt S."/>
            <person name="Riley R."/>
            <person name="Andreopoulos W."/>
            <person name="Labutti K."/>
            <person name="Pangilinan J."/>
            <person name="Ruiz-Duenas F.J."/>
            <person name="Barrasa J.M."/>
            <person name="Sanchez-Garcia M."/>
            <person name="Camarero S."/>
            <person name="Miyauchi S."/>
            <person name="Serrano A."/>
            <person name="Linde D."/>
            <person name="Babiker R."/>
            <person name="Drula E."/>
            <person name="Ayuso-Fernandez I."/>
            <person name="Pacheco R."/>
            <person name="Padilla G."/>
            <person name="Ferreira P."/>
            <person name="Barriuso J."/>
            <person name="Kellner H."/>
            <person name="Castanera R."/>
            <person name="Alfaro M."/>
            <person name="Ramirez L."/>
            <person name="Pisabarro A.G."/>
            <person name="Kuo A."/>
            <person name="Tritt A."/>
            <person name="Lipzen A."/>
            <person name="He G."/>
            <person name="Yan M."/>
            <person name="Ng V."/>
            <person name="Cullen D."/>
            <person name="Martin F."/>
            <person name="Rosso M.-N."/>
            <person name="Henrissat B."/>
            <person name="Hibbett D."/>
            <person name="Martinez A.T."/>
            <person name="Grigoriev I.V."/>
        </authorList>
    </citation>
    <scope>NUCLEOTIDE SEQUENCE</scope>
    <source>
        <strain evidence="2">CIRM-BRFM 674</strain>
    </source>
</reference>
<dbReference type="EMBL" id="MU155311">
    <property type="protein sequence ID" value="KAF9475992.1"/>
    <property type="molecule type" value="Genomic_DNA"/>
</dbReference>
<feature type="compositionally biased region" description="Low complexity" evidence="1">
    <location>
        <begin position="149"/>
        <end position="162"/>
    </location>
</feature>
<name>A0A9P5YUS2_9AGAR</name>
<organism evidence="2 3">
    <name type="scientific">Pholiota conissans</name>
    <dbReference type="NCBI Taxonomy" id="109636"/>
    <lineage>
        <taxon>Eukaryota</taxon>
        <taxon>Fungi</taxon>
        <taxon>Dikarya</taxon>
        <taxon>Basidiomycota</taxon>
        <taxon>Agaricomycotina</taxon>
        <taxon>Agaricomycetes</taxon>
        <taxon>Agaricomycetidae</taxon>
        <taxon>Agaricales</taxon>
        <taxon>Agaricineae</taxon>
        <taxon>Strophariaceae</taxon>
        <taxon>Pholiota</taxon>
    </lineage>
</organism>
<feature type="compositionally biased region" description="Polar residues" evidence="1">
    <location>
        <begin position="12"/>
        <end position="26"/>
    </location>
</feature>
<gene>
    <name evidence="2" type="ORF">BDN70DRAFT_883021</name>
</gene>
<sequence>MIEFLHPGATHSPKQSRAPSRASQIQRHMGGGGGSQAGTPMIHEEEAGAQHFDFDHNGGGSVRAPSIMHDHENDEDTIVGEGGAPLPIPLRAPSAVSDAASHHTRVPSSMGGGGASRAASALSHAPSQHTLTRRGRASRLGRDGSVRGTPVAAVPEAEAETPNSASTYRISVVQASDDGWGS</sequence>
<evidence type="ECO:0000313" key="3">
    <source>
        <dbReference type="Proteomes" id="UP000807469"/>
    </source>
</evidence>
<accession>A0A9P5YUS2</accession>
<feature type="region of interest" description="Disordered" evidence="1">
    <location>
        <begin position="79"/>
        <end position="182"/>
    </location>
</feature>
<feature type="compositionally biased region" description="Low complexity" evidence="1">
    <location>
        <begin position="116"/>
        <end position="127"/>
    </location>
</feature>
<protein>
    <submittedName>
        <fullName evidence="2">Uncharacterized protein</fullName>
    </submittedName>
</protein>
<evidence type="ECO:0000256" key="1">
    <source>
        <dbReference type="SAM" id="MobiDB-lite"/>
    </source>
</evidence>
<dbReference type="Proteomes" id="UP000807469">
    <property type="component" value="Unassembled WGS sequence"/>
</dbReference>
<dbReference type="AlphaFoldDB" id="A0A9P5YUS2"/>
<proteinExistence type="predicted"/>
<comment type="caution">
    <text evidence="2">The sequence shown here is derived from an EMBL/GenBank/DDBJ whole genome shotgun (WGS) entry which is preliminary data.</text>
</comment>
<evidence type="ECO:0000313" key="2">
    <source>
        <dbReference type="EMBL" id="KAF9475992.1"/>
    </source>
</evidence>
<feature type="region of interest" description="Disordered" evidence="1">
    <location>
        <begin position="1"/>
        <end position="40"/>
    </location>
</feature>
<keyword evidence="3" id="KW-1185">Reference proteome</keyword>